<evidence type="ECO:0000256" key="1">
    <source>
        <dbReference type="SAM" id="Phobius"/>
    </source>
</evidence>
<feature type="transmembrane region" description="Helical" evidence="1">
    <location>
        <begin position="585"/>
        <end position="606"/>
    </location>
</feature>
<dbReference type="InterPro" id="IPR001466">
    <property type="entry name" value="Beta-lactam-related"/>
</dbReference>
<comment type="caution">
    <text evidence="3">The sequence shown here is derived from an EMBL/GenBank/DDBJ whole genome shotgun (WGS) entry which is preliminary data.</text>
</comment>
<name>A0A2G8T6B8_9BURK</name>
<proteinExistence type="predicted"/>
<keyword evidence="1" id="KW-0472">Membrane</keyword>
<organism evidence="3 4">
    <name type="scientific">Massilia psychrophila</name>
    <dbReference type="NCBI Taxonomy" id="1603353"/>
    <lineage>
        <taxon>Bacteria</taxon>
        <taxon>Pseudomonadati</taxon>
        <taxon>Pseudomonadota</taxon>
        <taxon>Betaproteobacteria</taxon>
        <taxon>Burkholderiales</taxon>
        <taxon>Oxalobacteraceae</taxon>
        <taxon>Telluria group</taxon>
        <taxon>Massilia</taxon>
    </lineage>
</organism>
<dbReference type="SUPFAM" id="SSF56601">
    <property type="entry name" value="beta-lactamase/transpeptidase-like"/>
    <property type="match status" value="1"/>
</dbReference>
<dbReference type="PANTHER" id="PTHR46825:SF9">
    <property type="entry name" value="BETA-LACTAMASE-RELATED DOMAIN-CONTAINING PROTEIN"/>
    <property type="match status" value="1"/>
</dbReference>
<protein>
    <submittedName>
        <fullName evidence="3">Methicillin resistance protein FmtA</fullName>
    </submittedName>
</protein>
<gene>
    <name evidence="3" type="ORF">CR103_00730</name>
</gene>
<accession>A0A2G8T6B8</accession>
<dbReference type="Proteomes" id="UP000228593">
    <property type="component" value="Unassembled WGS sequence"/>
</dbReference>
<evidence type="ECO:0000313" key="4">
    <source>
        <dbReference type="Proteomes" id="UP000228593"/>
    </source>
</evidence>
<dbReference type="InterPro" id="IPR050491">
    <property type="entry name" value="AmpC-like"/>
</dbReference>
<dbReference type="OrthoDB" id="9799367at2"/>
<dbReference type="PANTHER" id="PTHR46825">
    <property type="entry name" value="D-ALANYL-D-ALANINE-CARBOXYPEPTIDASE/ENDOPEPTIDASE AMPH"/>
    <property type="match status" value="1"/>
</dbReference>
<keyword evidence="1" id="KW-0812">Transmembrane</keyword>
<evidence type="ECO:0000259" key="2">
    <source>
        <dbReference type="Pfam" id="PF00144"/>
    </source>
</evidence>
<dbReference type="InterPro" id="IPR012338">
    <property type="entry name" value="Beta-lactam/transpept-like"/>
</dbReference>
<dbReference type="RefSeq" id="WP_099914093.1">
    <property type="nucleotide sequence ID" value="NZ_BMHS01000001.1"/>
</dbReference>
<dbReference type="AlphaFoldDB" id="A0A2G8T6B8"/>
<sequence>MGIHAGICAGQIAARCRRPYFMINTVQLRMPRLCLALACFLLNTLVCSAHASNTGLPLQSVFEQALPRAGLAGALWSTVGPGGVTATAAAGLKNVATGERMAVDTRVHVGSVAKTLLALGVLRLVTDSKLTLDTPVAALLPGLAFTNPWRGGDPVRVRHLLAHTSGLDNIRFWQMFSLEPRPDTPLAAGFAGDASLLTVHARPSSRYAYSNMNYALLGMVIEAVSGERYERYLDTKLLRPLGMADSTFEFVTQEGPFADKRLAMGHFEQGAPQAAVPIYLRPAGQFTTTAADMARLAVMLMGDGAGLVRADLMQQLDRPAGTDAALAGLTAGHGLALAVRDRHGAIGACHPGGTVGYVAMLCVYRPQNKAFFIAFNADSEGADYEQFYKRLIADLALSPQGVRAKPANVETPPVAPMADWPGWYVPMSFTVSSLAWTDVVFNFRRLDWDGTLLHLIPFQGASKALSPAGGLLFQTSDRIAPSHVLMRSDDGRRFMNDGLRTYEQVPWGRMLWLWGTLAAGLAGLAYVLVWGLWCCVIRRRSAASTTATATTAPVLTIPLASILALLLPVPFFYTQSFLQLGDRTAASLLLAAATGLLPFAMAWGLWRARQRGHTSDRIALAAVLQLLAVLAAWGLVPFRLWQ</sequence>
<dbReference type="EMBL" id="PDOB01000001">
    <property type="protein sequence ID" value="PIL41607.1"/>
    <property type="molecule type" value="Genomic_DNA"/>
</dbReference>
<feature type="transmembrane region" description="Helical" evidence="1">
    <location>
        <begin position="511"/>
        <end position="533"/>
    </location>
</feature>
<feature type="domain" description="Beta-lactamase-related" evidence="2">
    <location>
        <begin position="60"/>
        <end position="383"/>
    </location>
</feature>
<dbReference type="Pfam" id="PF00144">
    <property type="entry name" value="Beta-lactamase"/>
    <property type="match status" value="1"/>
</dbReference>
<keyword evidence="4" id="KW-1185">Reference proteome</keyword>
<evidence type="ECO:0000313" key="3">
    <source>
        <dbReference type="EMBL" id="PIL41607.1"/>
    </source>
</evidence>
<reference evidence="3 4" key="1">
    <citation type="submission" date="2017-10" db="EMBL/GenBank/DDBJ databases">
        <title>Massilia psychrophilum sp. nov., a novel purple-pigmented bacterium isolated from Tianshan glacier, Xinjiang Municipality, China.</title>
        <authorList>
            <person name="Wang H."/>
        </authorList>
    </citation>
    <scope>NUCLEOTIDE SEQUENCE [LARGE SCALE GENOMIC DNA]</scope>
    <source>
        <strain evidence="3 4">JCM 30813</strain>
    </source>
</reference>
<keyword evidence="1" id="KW-1133">Transmembrane helix</keyword>
<feature type="transmembrane region" description="Helical" evidence="1">
    <location>
        <begin position="554"/>
        <end position="573"/>
    </location>
</feature>
<dbReference type="Gene3D" id="3.40.710.10">
    <property type="entry name" value="DD-peptidase/beta-lactamase superfamily"/>
    <property type="match status" value="1"/>
</dbReference>
<feature type="transmembrane region" description="Helical" evidence="1">
    <location>
        <begin position="618"/>
        <end position="636"/>
    </location>
</feature>